<evidence type="ECO:0000259" key="1">
    <source>
        <dbReference type="Pfam" id="PF09820"/>
    </source>
</evidence>
<dbReference type="Pfam" id="PF09820">
    <property type="entry name" value="AAA-ATPase_like"/>
    <property type="match status" value="1"/>
</dbReference>
<dbReference type="AlphaFoldDB" id="A0AA39FGA7"/>
<comment type="caution">
    <text evidence="2">The sequence shown here is derived from an EMBL/GenBank/DDBJ whole genome shotgun (WGS) entry which is preliminary data.</text>
</comment>
<organism evidence="2 3">
    <name type="scientific">Microctonus hyperodae</name>
    <name type="common">Parasitoid wasp</name>
    <dbReference type="NCBI Taxonomy" id="165561"/>
    <lineage>
        <taxon>Eukaryota</taxon>
        <taxon>Metazoa</taxon>
        <taxon>Ecdysozoa</taxon>
        <taxon>Arthropoda</taxon>
        <taxon>Hexapoda</taxon>
        <taxon>Insecta</taxon>
        <taxon>Pterygota</taxon>
        <taxon>Neoptera</taxon>
        <taxon>Endopterygota</taxon>
        <taxon>Hymenoptera</taxon>
        <taxon>Apocrita</taxon>
        <taxon>Ichneumonoidea</taxon>
        <taxon>Braconidae</taxon>
        <taxon>Euphorinae</taxon>
        <taxon>Microctonus</taxon>
    </lineage>
</organism>
<dbReference type="Proteomes" id="UP001168972">
    <property type="component" value="Unassembled WGS sequence"/>
</dbReference>
<reference evidence="2" key="2">
    <citation type="submission" date="2023-03" db="EMBL/GenBank/DDBJ databases">
        <authorList>
            <person name="Inwood S.N."/>
            <person name="Skelly J.G."/>
            <person name="Guhlin J."/>
            <person name="Harrop T.W.R."/>
            <person name="Goldson S.G."/>
            <person name="Dearden P.K."/>
        </authorList>
    </citation>
    <scope>NUCLEOTIDE SEQUENCE</scope>
    <source>
        <strain evidence="2">Lincoln</strain>
        <tissue evidence="2">Whole body</tissue>
    </source>
</reference>
<name>A0AA39FGA7_MICHY</name>
<dbReference type="PANTHER" id="PTHR34825">
    <property type="entry name" value="CONSERVED PROTEIN, WITH A WEAK D-GALACTARATE DEHYDRATASE/ALTRONATE HYDROLASE DOMAIN"/>
    <property type="match status" value="1"/>
</dbReference>
<dbReference type="EMBL" id="JAQQBR010001831">
    <property type="protein sequence ID" value="KAK0168841.1"/>
    <property type="molecule type" value="Genomic_DNA"/>
</dbReference>
<accession>A0AA39FGA7</accession>
<proteinExistence type="predicted"/>
<evidence type="ECO:0000313" key="2">
    <source>
        <dbReference type="EMBL" id="KAK0168841.1"/>
    </source>
</evidence>
<dbReference type="InterPro" id="IPR018631">
    <property type="entry name" value="AAA-ATPase-like_dom"/>
</dbReference>
<dbReference type="PANTHER" id="PTHR34825:SF1">
    <property type="entry name" value="AAA-ATPASE-LIKE DOMAIN-CONTAINING PROTEIN"/>
    <property type="match status" value="1"/>
</dbReference>
<reference evidence="2" key="1">
    <citation type="journal article" date="2023" name="bioRxiv">
        <title>Scaffold-level genome assemblies of two parasitoid biocontrol wasps reveal the parthenogenesis mechanism and an associated novel virus.</title>
        <authorList>
            <person name="Inwood S."/>
            <person name="Skelly J."/>
            <person name="Guhlin J."/>
            <person name="Harrop T."/>
            <person name="Goldson S."/>
            <person name="Dearden P."/>
        </authorList>
    </citation>
    <scope>NUCLEOTIDE SEQUENCE</scope>
    <source>
        <strain evidence="2">Lincoln</strain>
        <tissue evidence="2">Whole body</tissue>
    </source>
</reference>
<feature type="domain" description="AAA-ATPase-like" evidence="1">
    <location>
        <begin position="2"/>
        <end position="200"/>
    </location>
</feature>
<gene>
    <name evidence="2" type="ORF">PV327_002607</name>
</gene>
<protein>
    <recommendedName>
        <fullName evidence="1">AAA-ATPase-like domain-containing protein</fullName>
    </recommendedName>
</protein>
<sequence length="418" mass="49023">MLIKELFKFKHMLITAPSRFGKTLNMDMVRTFVEIEMDEKGKQIELQRHEKGYLKDDQPESKYFQYFKGKKIFDEKQFMSEHFGQYPTIYVDFHNVEGDNFEEILSELRSSINQAFLQHRYLENSSLWNTAGYEKKIFLRYVSTEECESLTQEQVQNGLAFLAQCLYYHHKKEVYVFIDEFDVPMNAMVYENVMTDQDKQLTINCLRKVVGNALNANFKFVTKSLSNGCQQLAGILSHDANNVAHYPFMRGHEFCEFYGFLEDEMLCDNEIEPENEDLFLQFVYEQGFFYLISFSKYTIQLGVPNKAVFEKIRQIVSNVNMINRFCYQNRELVNKFTDAIDDLAKSCTKEDVLNVAESVKNIMIVKELPPANKMNFQFHLCSALKTNKFRLVDIEHKTSKVNLRIARCLILVVCIEAA</sequence>
<dbReference type="Gene3D" id="3.40.50.300">
    <property type="entry name" value="P-loop containing nucleotide triphosphate hydrolases"/>
    <property type="match status" value="1"/>
</dbReference>
<dbReference type="InterPro" id="IPR027417">
    <property type="entry name" value="P-loop_NTPase"/>
</dbReference>
<keyword evidence="3" id="KW-1185">Reference proteome</keyword>
<evidence type="ECO:0000313" key="3">
    <source>
        <dbReference type="Proteomes" id="UP001168972"/>
    </source>
</evidence>